<feature type="domain" description="Thiamine pyrophosphate enzyme TPP-binding" evidence="12">
    <location>
        <begin position="1362"/>
        <end position="1516"/>
    </location>
</feature>
<dbReference type="SUPFAM" id="SSF52467">
    <property type="entry name" value="DHS-like NAD/FAD-binding domain"/>
    <property type="match status" value="1"/>
</dbReference>
<evidence type="ECO:0000256" key="2">
    <source>
        <dbReference type="ARBA" id="ARBA00007812"/>
    </source>
</evidence>
<keyword evidence="3" id="KW-0479">Metal-binding</keyword>
<dbReference type="GO" id="GO:0030976">
    <property type="term" value="F:thiamine pyrophosphate binding"/>
    <property type="evidence" value="ECO:0007669"/>
    <property type="project" value="InterPro"/>
</dbReference>
<dbReference type="InterPro" id="IPR045025">
    <property type="entry name" value="HACL1-like"/>
</dbReference>
<dbReference type="InterPro" id="IPR012001">
    <property type="entry name" value="Thiamin_PyroP_enz_TPP-bd_dom"/>
</dbReference>
<keyword evidence="6" id="KW-0456">Lyase</keyword>
<evidence type="ECO:0000259" key="13">
    <source>
        <dbReference type="Pfam" id="PF02776"/>
    </source>
</evidence>
<evidence type="ECO:0000256" key="8">
    <source>
        <dbReference type="ARBA" id="ARBA00044454"/>
    </source>
</evidence>
<dbReference type="GO" id="GO:0106359">
    <property type="term" value="F:2-hydroxyacyl-CoA lyase activity"/>
    <property type="evidence" value="ECO:0007669"/>
    <property type="project" value="UniProtKB-EC"/>
</dbReference>
<comment type="catalytic activity">
    <reaction evidence="8">
        <text>an (R)-2-hydroxy-long-chain-fatty acyl-CoA = a long-chain fatty aldehyde + formyl-CoA</text>
        <dbReference type="Rhea" id="RHEA:67444"/>
        <dbReference type="ChEBI" id="CHEBI:17176"/>
        <dbReference type="ChEBI" id="CHEBI:57376"/>
        <dbReference type="ChEBI" id="CHEBI:170012"/>
        <dbReference type="EC" id="4.1.2.63"/>
    </reaction>
    <physiologicalReaction direction="left-to-right" evidence="8">
        <dbReference type="Rhea" id="RHEA:67445"/>
    </physiologicalReaction>
</comment>
<evidence type="ECO:0000256" key="5">
    <source>
        <dbReference type="ARBA" id="ARBA00023052"/>
    </source>
</evidence>
<comment type="caution">
    <text evidence="14">The sequence shown here is derived from an EMBL/GenBank/DDBJ whole genome shotgun (WGS) entry which is preliminary data.</text>
</comment>
<dbReference type="PANTHER" id="PTHR43710:SF2">
    <property type="entry name" value="2-HYDROXYACYL-COA LYASE 1"/>
    <property type="match status" value="1"/>
</dbReference>
<comment type="catalytic activity">
    <reaction evidence="7">
        <text>a 2-hydroxy-3-methyl fatty acyl-CoA = a 2-methyl-branched fatty aldehyde + formyl-CoA</text>
        <dbReference type="Rhea" id="RHEA:25375"/>
        <dbReference type="ChEBI" id="CHEBI:49188"/>
        <dbReference type="ChEBI" id="CHEBI:57376"/>
        <dbReference type="ChEBI" id="CHEBI:58783"/>
        <dbReference type="EC" id="4.1.2.63"/>
    </reaction>
    <physiologicalReaction direction="left-to-right" evidence="7">
        <dbReference type="Rhea" id="RHEA:25376"/>
    </physiologicalReaction>
</comment>
<organism evidence="14 15">
    <name type="scientific">Rotaria socialis</name>
    <dbReference type="NCBI Taxonomy" id="392032"/>
    <lineage>
        <taxon>Eukaryota</taxon>
        <taxon>Metazoa</taxon>
        <taxon>Spiralia</taxon>
        <taxon>Gnathifera</taxon>
        <taxon>Rotifera</taxon>
        <taxon>Eurotatoria</taxon>
        <taxon>Bdelloidea</taxon>
        <taxon>Philodinida</taxon>
        <taxon>Philodinidae</taxon>
        <taxon>Rotaria</taxon>
    </lineage>
</organism>
<keyword evidence="4" id="KW-0460">Magnesium</keyword>
<evidence type="ECO:0000256" key="6">
    <source>
        <dbReference type="ARBA" id="ARBA00023239"/>
    </source>
</evidence>
<accession>A0A817XKV8</accession>
<dbReference type="InterPro" id="IPR011766">
    <property type="entry name" value="TPP_enzyme_TPP-bd"/>
</dbReference>
<evidence type="ECO:0000256" key="3">
    <source>
        <dbReference type="ARBA" id="ARBA00022723"/>
    </source>
</evidence>
<evidence type="ECO:0000313" key="15">
    <source>
        <dbReference type="Proteomes" id="UP000663865"/>
    </source>
</evidence>
<dbReference type="Pfam" id="PF02775">
    <property type="entry name" value="TPP_enzyme_C"/>
    <property type="match status" value="1"/>
</dbReference>
<dbReference type="EC" id="4.1.2.63" evidence="9"/>
<dbReference type="EMBL" id="CAJNYV010000592">
    <property type="protein sequence ID" value="CAF3369982.1"/>
    <property type="molecule type" value="Genomic_DNA"/>
</dbReference>
<dbReference type="Pfam" id="PF02776">
    <property type="entry name" value="TPP_enzyme_N"/>
    <property type="match status" value="1"/>
</dbReference>
<comment type="cofactor">
    <cofactor evidence="1">
        <name>thiamine diphosphate</name>
        <dbReference type="ChEBI" id="CHEBI:58937"/>
    </cofactor>
</comment>
<dbReference type="SUPFAM" id="SSF52518">
    <property type="entry name" value="Thiamin diphosphate-binding fold (THDP-binding)"/>
    <property type="match status" value="2"/>
</dbReference>
<evidence type="ECO:0000256" key="4">
    <source>
        <dbReference type="ARBA" id="ARBA00022842"/>
    </source>
</evidence>
<dbReference type="PANTHER" id="PTHR43710">
    <property type="entry name" value="2-HYDROXYACYL-COA LYASE"/>
    <property type="match status" value="1"/>
</dbReference>
<dbReference type="GO" id="GO:0005777">
    <property type="term" value="C:peroxisome"/>
    <property type="evidence" value="ECO:0007669"/>
    <property type="project" value="TreeGrafter"/>
</dbReference>
<dbReference type="InterPro" id="IPR029061">
    <property type="entry name" value="THDP-binding"/>
</dbReference>
<dbReference type="InterPro" id="IPR029035">
    <property type="entry name" value="DHS-like_NAD/FAD-binding_dom"/>
</dbReference>
<sequence length="1537" mass="175129">MGPDENFVQEKLIEAWKLRSDETSFSASLSPLVAECRSEEEFRTLFTKQILEHIDSAISSNLIQSYFKFHTRAGYVNESLVIERLLTLKPSSSSIVDDIQIKFLLELLSDIFKTKHITAEQASHLGKQINLLAKWLCSALLIYSNEEMTLSRKEMLTVVSKLFLQFFTNTSYYCLWLMTIKAQKEQTEWRQLQEELNQVAQKPIIEDSTRPDVYEEILFKITRLHLSEDFHQEEIEFNPCIFNSIISMLVVNQLHKSSSILLIVLRFYECVSTMSNPSLLYLHLLQASFGGYVSSISTNNSEYQQRWSAYIFFQLPRLLASSIETQVDNVKQAIENFLLHNEYLLNRIDELCEENVLEQILHTTLNYTKNDVREKYESKINELISSIQNIREPYVKRIQEYYRNQQTHSYSFQILQLQRSLEQSLYKIFLVDSSSNNEDNLQLLINNLTDYIPLICALDQYYSFVRLLLSYTETQFDLALLILCYLTSITDDISEDFGHLDLKYEKSSISYIIYIWLKKYWLSRHIGHALFSSSLDSIELMSPITNLLGDMSSKEKGEFLNEIRTSNNRNIQRKYTDTEYLFKTIYSLGELPSLSLDETKQSISALIIHLTQVSYGTLVHVLLWLIANYQISNDDERIWIQKMIHTMGTSADSTSTIHSLFDAIKRQLWSDFIDNPILPYHTLLPPISSSSIVNYYTPSSPQTGTATAIILTLFDAYLTNEFLDCEQARGLYICSKHVPIHLMLTRLLTNINTSNGIYETRRALYFIFGFTLFRRRSSTRCLLQYVLPYLINIKSNEFMLEPNVYSMCVLLNILLVLELNTNNDELGDLFRVKSWKKMYQTIDSMSFDTIEDNYNDLMPKYEETSVLDAFHEFLDSSSKELFSGDSVRPVNYFLGWLQTILWMFSRKNKSLKQFIKPKLIAQLSEYLPLQFPIEKVLSILDLSNNIELEYASMAITRDYTRLQTFTKRMTLSLIHNQQTVHNDNNVTAPGVEYMFGVVGIPIIEVAFAAQQSQIKYIGMRNEQAASYAASAIGYLTGKPAVCLTVSGPGLVHALGGMANAQVNKWPMIVLAGSSDQPLESMGAFQEFPQVEAARLYSKYAARISSLERVPFFVEKAIRSSIYSPSGVSYLDIPGDIVTSSINTNQVEQVKTLKKPPKPAASVESLGEFFNLLKQSQKPLVIVGKGCSYGCAEEQAKQFIEQFNLPFLATPMGKGTLDDRHPLSVGAARSTALQEADCIILLGARLNWMLHFGKQPRFNPNVKIIQIENDTNELHNNVQSELAIQADLKTVLKQLNENETKWKYDAATQWWSLLRKKLISNKQRSDALIHSKESSMLNYYAAFDAIQSIIPKDAIIVSEGANTMDIGRTMLLNSKARHRLDAGTFGTMGVGPGFAVAAAIYCQDHEPEKRVICVEGDSAFGFSGLEFETAARYSLPIVFIIINNGGIYTGVDSDSFQEMAKKDSTLNLPPTSLTQANYERIAGAFGCQGYLARSIEEVKKSVQSALAEKTRPSIINVIIDPSSGRVQQEHGWLTRSKM</sequence>
<dbReference type="Gene3D" id="3.40.50.970">
    <property type="match status" value="2"/>
</dbReference>
<comment type="catalytic activity">
    <reaction evidence="10">
        <text>2-hydroxyoctadecanoyl-CoA = heptadecanal + formyl-CoA</text>
        <dbReference type="Rhea" id="RHEA:55196"/>
        <dbReference type="ChEBI" id="CHEBI:57376"/>
        <dbReference type="ChEBI" id="CHEBI:74116"/>
        <dbReference type="ChEBI" id="CHEBI:138631"/>
    </reaction>
    <physiologicalReaction direction="left-to-right" evidence="10">
        <dbReference type="Rhea" id="RHEA:55197"/>
    </physiologicalReaction>
</comment>
<dbReference type="Proteomes" id="UP000663865">
    <property type="component" value="Unassembled WGS sequence"/>
</dbReference>
<keyword evidence="5" id="KW-0786">Thiamine pyrophosphate</keyword>
<evidence type="ECO:0000256" key="1">
    <source>
        <dbReference type="ARBA" id="ARBA00001964"/>
    </source>
</evidence>
<dbReference type="GO" id="GO:0001561">
    <property type="term" value="P:fatty acid alpha-oxidation"/>
    <property type="evidence" value="ECO:0007669"/>
    <property type="project" value="TreeGrafter"/>
</dbReference>
<proteinExistence type="inferred from homology"/>
<gene>
    <name evidence="14" type="ORF">KIK155_LOCUS5301</name>
</gene>
<evidence type="ECO:0000313" key="14">
    <source>
        <dbReference type="EMBL" id="CAF3369982.1"/>
    </source>
</evidence>
<evidence type="ECO:0000256" key="9">
    <source>
        <dbReference type="ARBA" id="ARBA00044518"/>
    </source>
</evidence>
<name>A0A817XKV8_9BILA</name>
<dbReference type="FunFam" id="3.40.50.970:FF:000027">
    <property type="entry name" value="2-hydroxyacyl-CoA lyase 1"/>
    <property type="match status" value="1"/>
</dbReference>
<comment type="similarity">
    <text evidence="2">Belongs to the TPP enzyme family.</text>
</comment>
<reference evidence="14" key="1">
    <citation type="submission" date="2021-02" db="EMBL/GenBank/DDBJ databases">
        <authorList>
            <person name="Nowell W R."/>
        </authorList>
    </citation>
    <scope>NUCLEOTIDE SEQUENCE</scope>
</reference>
<feature type="domain" description="Thiamine pyrophosphate enzyme N-terminal TPP-binding" evidence="13">
    <location>
        <begin position="989"/>
        <end position="1090"/>
    </location>
</feature>
<evidence type="ECO:0000259" key="12">
    <source>
        <dbReference type="Pfam" id="PF02775"/>
    </source>
</evidence>
<dbReference type="CDD" id="cd02004">
    <property type="entry name" value="TPP_BZL_OCoD_HPCL"/>
    <property type="match status" value="1"/>
</dbReference>
<feature type="domain" description="Thiamine pyrophosphate enzyme central" evidence="11">
    <location>
        <begin position="1168"/>
        <end position="1294"/>
    </location>
</feature>
<dbReference type="CDD" id="cd07035">
    <property type="entry name" value="TPP_PYR_POX_like"/>
    <property type="match status" value="1"/>
</dbReference>
<evidence type="ECO:0000256" key="7">
    <source>
        <dbReference type="ARBA" id="ARBA00044451"/>
    </source>
</evidence>
<dbReference type="InterPro" id="IPR012000">
    <property type="entry name" value="Thiamin_PyroP_enz_cen_dom"/>
</dbReference>
<evidence type="ECO:0000256" key="10">
    <source>
        <dbReference type="ARBA" id="ARBA00048738"/>
    </source>
</evidence>
<dbReference type="Gene3D" id="3.40.50.1220">
    <property type="entry name" value="TPP-binding domain"/>
    <property type="match status" value="1"/>
</dbReference>
<evidence type="ECO:0000259" key="11">
    <source>
        <dbReference type="Pfam" id="PF00205"/>
    </source>
</evidence>
<dbReference type="Pfam" id="PF00205">
    <property type="entry name" value="TPP_enzyme_M"/>
    <property type="match status" value="1"/>
</dbReference>
<dbReference type="GO" id="GO:0000287">
    <property type="term" value="F:magnesium ion binding"/>
    <property type="evidence" value="ECO:0007669"/>
    <property type="project" value="InterPro"/>
</dbReference>
<protein>
    <recommendedName>
        <fullName evidence="9">2-hydroxyacyl-CoA lyase</fullName>
        <ecNumber evidence="9">4.1.2.63</ecNumber>
    </recommendedName>
</protein>
<dbReference type="FunFam" id="3.40.50.1220:FF:000006">
    <property type="entry name" value="2-hydroxyacyl-CoA lyase 1"/>
    <property type="match status" value="1"/>
</dbReference>